<dbReference type="STRING" id="83765.SAMN05660284_00622"/>
<dbReference type="PANTHER" id="PTHR36450">
    <property type="entry name" value="THIOREDOXIN"/>
    <property type="match status" value="1"/>
</dbReference>
<dbReference type="AlphaFoldDB" id="A0A1I4WHA0"/>
<dbReference type="RefSeq" id="WP_091191244.1">
    <property type="nucleotide sequence ID" value="NZ_FOVE01000003.1"/>
</dbReference>
<feature type="domain" description="Thioredoxin-like fold" evidence="3">
    <location>
        <begin position="1"/>
        <end position="76"/>
    </location>
</feature>
<dbReference type="Proteomes" id="UP000242869">
    <property type="component" value="Unassembled WGS sequence"/>
</dbReference>
<reference evidence="5" key="1">
    <citation type="submission" date="2016-10" db="EMBL/GenBank/DDBJ databases">
        <authorList>
            <person name="Varghese N."/>
            <person name="Submissions S."/>
        </authorList>
    </citation>
    <scope>NUCLEOTIDE SEQUENCE [LARGE SCALE GENOMIC DNA]</scope>
    <source>
        <strain evidence="5">DSM 6150</strain>
    </source>
</reference>
<dbReference type="NCBIfam" id="TIGR00412">
    <property type="entry name" value="redox_disulf_2"/>
    <property type="match status" value="1"/>
</dbReference>
<evidence type="ECO:0000256" key="2">
    <source>
        <dbReference type="PIRSR" id="PIRSR037031-51"/>
    </source>
</evidence>
<dbReference type="OrthoDB" id="9780677at2"/>
<feature type="active site" description="Nucleophile" evidence="1">
    <location>
        <position position="10"/>
    </location>
</feature>
<dbReference type="PANTHER" id="PTHR36450:SF1">
    <property type="entry name" value="THIOREDOXIN"/>
    <property type="match status" value="1"/>
</dbReference>
<dbReference type="Gene3D" id="3.40.30.10">
    <property type="entry name" value="Glutaredoxin"/>
    <property type="match status" value="1"/>
</dbReference>
<keyword evidence="2" id="KW-1015">Disulfide bond</keyword>
<evidence type="ECO:0000313" key="4">
    <source>
        <dbReference type="EMBL" id="SFN13191.1"/>
    </source>
</evidence>
<evidence type="ECO:0000256" key="1">
    <source>
        <dbReference type="PIRSR" id="PIRSR037031-50"/>
    </source>
</evidence>
<protein>
    <submittedName>
        <fullName evidence="4">Small redox-active disulfide protein 2</fullName>
    </submittedName>
</protein>
<gene>
    <name evidence="4" type="ORF">SAMN05660284_00622</name>
</gene>
<accession>A0A1I4WHA0</accession>
<keyword evidence="5" id="KW-1185">Reference proteome</keyword>
<dbReference type="InterPro" id="IPR005243">
    <property type="entry name" value="THIRX-like_proc"/>
</dbReference>
<keyword evidence="2" id="KW-0676">Redox-active center</keyword>
<proteinExistence type="predicted"/>
<dbReference type="EMBL" id="FOVE01000003">
    <property type="protein sequence ID" value="SFN13191.1"/>
    <property type="molecule type" value="Genomic_DNA"/>
</dbReference>
<name>A0A1I4WHA0_9NEIS</name>
<dbReference type="InterPro" id="IPR036249">
    <property type="entry name" value="Thioredoxin-like_sf"/>
</dbReference>
<evidence type="ECO:0000259" key="3">
    <source>
        <dbReference type="Pfam" id="PF13192"/>
    </source>
</evidence>
<dbReference type="SUPFAM" id="SSF52833">
    <property type="entry name" value="Thioredoxin-like"/>
    <property type="match status" value="1"/>
</dbReference>
<feature type="disulfide bond" description="Redox-active" evidence="2">
    <location>
        <begin position="10"/>
        <end position="13"/>
    </location>
</feature>
<organism evidence="4 5">
    <name type="scientific">Formivibrio citricus</name>
    <dbReference type="NCBI Taxonomy" id="83765"/>
    <lineage>
        <taxon>Bacteria</taxon>
        <taxon>Pseudomonadati</taxon>
        <taxon>Pseudomonadota</taxon>
        <taxon>Betaproteobacteria</taxon>
        <taxon>Neisseriales</taxon>
        <taxon>Chitinibacteraceae</taxon>
        <taxon>Formivibrio</taxon>
    </lineage>
</organism>
<feature type="active site" description="Nucleophile" evidence="1">
    <location>
        <position position="13"/>
    </location>
</feature>
<dbReference type="Pfam" id="PF13192">
    <property type="entry name" value="Thioredoxin_3"/>
    <property type="match status" value="1"/>
</dbReference>
<dbReference type="InterPro" id="IPR012336">
    <property type="entry name" value="Thioredoxin-like_fold"/>
</dbReference>
<dbReference type="PIRSF" id="PIRSF037031">
    <property type="entry name" value="Redox_disulphide_2"/>
    <property type="match status" value="1"/>
</dbReference>
<evidence type="ECO:0000313" key="5">
    <source>
        <dbReference type="Proteomes" id="UP000242869"/>
    </source>
</evidence>
<sequence>MKVTVYGPGCARCNKTAEIVRDVLEAEGVAFTLEKVSDYAAMAAAGVMATPGVAIDGKVVSTGKIPTVPEVKSWIKR</sequence>